<feature type="domain" description="ABC transporter" evidence="2">
    <location>
        <begin position="237"/>
        <end position="404"/>
    </location>
</feature>
<proteinExistence type="predicted"/>
<sequence>MLERLSVSGRIIGIAGLVTRCPRLRLLRAKFRGLEHEEMHPALYKLGVALRSRSNVTLSLLDVCFNEPGILLLDTLPDLSPEELVYTTKRHAECWPRPLGMPRVLSATSIEIHWKGISFTMLYCFRHDFSVLERLCLYGCTIVELDTLVSCCPRLRVLRVDGAMSGRDIVIHSPTLQELVLGTCKECRGIDIVAPVLKQLTMEVHGSRDMNMFVSAPLVEKVSWRWMYTGPGPVLGSWLLRCLSLETTKSYGERNVDDVVIHDSDLDRVELKSSRTTSRDPSVAPRSYRRLTVSNNASRPQIQLSPLRRPLRHHAARRPRLGPSRAEMHDILAKDDMFRLPTFAPNSAKLMAVEALIADLGLGVCAHTIVSNAFVRSVSGGERKRVSIWHELLVYPSQLVLDEPPPTPVLHRRVPPRLHALCAVTQGVHGVSSHERGRRERAAGMISD</sequence>
<feature type="region of interest" description="Disordered" evidence="1">
    <location>
        <begin position="271"/>
        <end position="290"/>
    </location>
</feature>
<feature type="domain" description="F-box/LRR-repeat protein 15/At3g58940/PEG3-like LRR" evidence="3">
    <location>
        <begin position="83"/>
        <end position="203"/>
    </location>
</feature>
<dbReference type="InterPro" id="IPR055411">
    <property type="entry name" value="LRR_FXL15/At3g58940/PEG3-like"/>
</dbReference>
<evidence type="ECO:0000313" key="4">
    <source>
        <dbReference type="EMBL" id="KAK1642091.1"/>
    </source>
</evidence>
<dbReference type="SUPFAM" id="SSF52047">
    <property type="entry name" value="RNI-like"/>
    <property type="match status" value="1"/>
</dbReference>
<evidence type="ECO:0000256" key="1">
    <source>
        <dbReference type="SAM" id="MobiDB-lite"/>
    </source>
</evidence>
<evidence type="ECO:0000313" key="5">
    <source>
        <dbReference type="Proteomes" id="UP001231189"/>
    </source>
</evidence>
<protein>
    <submittedName>
        <fullName evidence="4">Uncharacterized protein</fullName>
    </submittedName>
</protein>
<dbReference type="Proteomes" id="UP001231189">
    <property type="component" value="Unassembled WGS sequence"/>
</dbReference>
<dbReference type="PANTHER" id="PTHR34709:SF25">
    <property type="entry name" value="OS06G0688400 PROTEIN"/>
    <property type="match status" value="1"/>
</dbReference>
<dbReference type="PANTHER" id="PTHR34709">
    <property type="entry name" value="OS10G0396666 PROTEIN"/>
    <property type="match status" value="1"/>
</dbReference>
<accession>A0AAD8W3A9</accession>
<feature type="region of interest" description="Disordered" evidence="1">
    <location>
        <begin position="295"/>
        <end position="326"/>
    </location>
</feature>
<keyword evidence="5" id="KW-1185">Reference proteome</keyword>
<dbReference type="InterPro" id="IPR055312">
    <property type="entry name" value="FBL15-like"/>
</dbReference>
<dbReference type="GO" id="GO:0005524">
    <property type="term" value="F:ATP binding"/>
    <property type="evidence" value="ECO:0007669"/>
    <property type="project" value="InterPro"/>
</dbReference>
<dbReference type="InterPro" id="IPR027417">
    <property type="entry name" value="P-loop_NTPase"/>
</dbReference>
<evidence type="ECO:0000259" key="2">
    <source>
        <dbReference type="Pfam" id="PF00005"/>
    </source>
</evidence>
<reference evidence="4" key="1">
    <citation type="submission" date="2023-07" db="EMBL/GenBank/DDBJ databases">
        <title>A chromosome-level genome assembly of Lolium multiflorum.</title>
        <authorList>
            <person name="Chen Y."/>
            <person name="Copetti D."/>
            <person name="Kolliker R."/>
            <person name="Studer B."/>
        </authorList>
    </citation>
    <scope>NUCLEOTIDE SEQUENCE</scope>
    <source>
        <strain evidence="4">02402/16</strain>
        <tissue evidence="4">Leaf</tissue>
    </source>
</reference>
<organism evidence="4 5">
    <name type="scientific">Lolium multiflorum</name>
    <name type="common">Italian ryegrass</name>
    <name type="synonym">Lolium perenne subsp. multiflorum</name>
    <dbReference type="NCBI Taxonomy" id="4521"/>
    <lineage>
        <taxon>Eukaryota</taxon>
        <taxon>Viridiplantae</taxon>
        <taxon>Streptophyta</taxon>
        <taxon>Embryophyta</taxon>
        <taxon>Tracheophyta</taxon>
        <taxon>Spermatophyta</taxon>
        <taxon>Magnoliopsida</taxon>
        <taxon>Liliopsida</taxon>
        <taxon>Poales</taxon>
        <taxon>Poaceae</taxon>
        <taxon>BOP clade</taxon>
        <taxon>Pooideae</taxon>
        <taxon>Poodae</taxon>
        <taxon>Poeae</taxon>
        <taxon>Poeae Chloroplast Group 2 (Poeae type)</taxon>
        <taxon>Loliodinae</taxon>
        <taxon>Loliinae</taxon>
        <taxon>Lolium</taxon>
    </lineage>
</organism>
<name>A0AAD8W3A9_LOLMU</name>
<dbReference type="AlphaFoldDB" id="A0AAD8W3A9"/>
<dbReference type="InterPro" id="IPR003439">
    <property type="entry name" value="ABC_transporter-like_ATP-bd"/>
</dbReference>
<gene>
    <name evidence="4" type="ORF">QYE76_059896</name>
</gene>
<dbReference type="SUPFAM" id="SSF52540">
    <property type="entry name" value="P-loop containing nucleoside triphosphate hydrolases"/>
    <property type="match status" value="1"/>
</dbReference>
<dbReference type="GO" id="GO:0016887">
    <property type="term" value="F:ATP hydrolysis activity"/>
    <property type="evidence" value="ECO:0007669"/>
    <property type="project" value="InterPro"/>
</dbReference>
<feature type="compositionally biased region" description="Polar residues" evidence="1">
    <location>
        <begin position="295"/>
        <end position="304"/>
    </location>
</feature>
<dbReference type="EMBL" id="JAUUTY010000004">
    <property type="protein sequence ID" value="KAK1642091.1"/>
    <property type="molecule type" value="Genomic_DNA"/>
</dbReference>
<dbReference type="Gene3D" id="3.40.50.300">
    <property type="entry name" value="P-loop containing nucleotide triphosphate hydrolases"/>
    <property type="match status" value="1"/>
</dbReference>
<dbReference type="Pfam" id="PF24758">
    <property type="entry name" value="LRR_At5g56370"/>
    <property type="match status" value="1"/>
</dbReference>
<dbReference type="Pfam" id="PF00005">
    <property type="entry name" value="ABC_tran"/>
    <property type="match status" value="1"/>
</dbReference>
<evidence type="ECO:0000259" key="3">
    <source>
        <dbReference type="Pfam" id="PF24758"/>
    </source>
</evidence>
<comment type="caution">
    <text evidence="4">The sequence shown here is derived from an EMBL/GenBank/DDBJ whole genome shotgun (WGS) entry which is preliminary data.</text>
</comment>
<feature type="compositionally biased region" description="Basic residues" evidence="1">
    <location>
        <begin position="309"/>
        <end position="320"/>
    </location>
</feature>